<protein>
    <recommendedName>
        <fullName evidence="2">YdbS-like PH domain-containing protein</fullName>
    </recommendedName>
</protein>
<dbReference type="EMBL" id="FQXD01000007">
    <property type="protein sequence ID" value="SHH45305.1"/>
    <property type="molecule type" value="Genomic_DNA"/>
</dbReference>
<evidence type="ECO:0000313" key="3">
    <source>
        <dbReference type="EMBL" id="SHH45305.1"/>
    </source>
</evidence>
<feature type="domain" description="YdbS-like PH" evidence="2">
    <location>
        <begin position="80"/>
        <end position="154"/>
    </location>
</feature>
<dbReference type="OrthoDB" id="2437193at2"/>
<dbReference type="RefSeq" id="WP_073008184.1">
    <property type="nucleotide sequence ID" value="NZ_FQXD01000007.1"/>
</dbReference>
<evidence type="ECO:0000256" key="1">
    <source>
        <dbReference type="SAM" id="Phobius"/>
    </source>
</evidence>
<reference evidence="4" key="1">
    <citation type="submission" date="2016-11" db="EMBL/GenBank/DDBJ databases">
        <authorList>
            <person name="Varghese N."/>
            <person name="Submissions S."/>
        </authorList>
    </citation>
    <scope>NUCLEOTIDE SEQUENCE [LARGE SCALE GENOMIC DNA]</scope>
    <source>
        <strain evidence="4">CGMCC 1.6496</strain>
    </source>
</reference>
<dbReference type="InterPro" id="IPR005182">
    <property type="entry name" value="YdbS-like_PH"/>
</dbReference>
<keyword evidence="1" id="KW-0812">Transmembrane</keyword>
<evidence type="ECO:0000259" key="2">
    <source>
        <dbReference type="Pfam" id="PF03703"/>
    </source>
</evidence>
<name>A0A1M5T3I8_9BACI</name>
<dbReference type="PANTHER" id="PTHR34473:SF2">
    <property type="entry name" value="UPF0699 TRANSMEMBRANE PROTEIN YDBT"/>
    <property type="match status" value="1"/>
</dbReference>
<feature type="transmembrane region" description="Helical" evidence="1">
    <location>
        <begin position="47"/>
        <end position="72"/>
    </location>
</feature>
<evidence type="ECO:0000313" key="4">
    <source>
        <dbReference type="Proteomes" id="UP000184079"/>
    </source>
</evidence>
<dbReference type="AlphaFoldDB" id="A0A1M5T3I8"/>
<proteinExistence type="predicted"/>
<gene>
    <name evidence="3" type="ORF">SAMN05421807_107102</name>
</gene>
<keyword evidence="1" id="KW-0472">Membrane</keyword>
<keyword evidence="1" id="KW-1133">Transmembrane helix</keyword>
<keyword evidence="4" id="KW-1185">Reference proteome</keyword>
<organism evidence="3 4">
    <name type="scientific">Virgibacillus chiguensis</name>
    <dbReference type="NCBI Taxonomy" id="411959"/>
    <lineage>
        <taxon>Bacteria</taxon>
        <taxon>Bacillati</taxon>
        <taxon>Bacillota</taxon>
        <taxon>Bacilli</taxon>
        <taxon>Bacillales</taxon>
        <taxon>Bacillaceae</taxon>
        <taxon>Virgibacillus</taxon>
    </lineage>
</organism>
<dbReference type="Pfam" id="PF03703">
    <property type="entry name" value="bPH_2"/>
    <property type="match status" value="1"/>
</dbReference>
<dbReference type="Proteomes" id="UP000184079">
    <property type="component" value="Unassembled WGS sequence"/>
</dbReference>
<accession>A0A1M5T3I8</accession>
<feature type="transmembrane region" description="Helical" evidence="1">
    <location>
        <begin position="21"/>
        <end position="41"/>
    </location>
</feature>
<sequence length="165" mass="19174">MYKNIEEPKRKISPYAINVWRITNTIGHTIFLLILVVLLIMDSHFAWYSWISYVLWGLLGFTIISAVWSIVFEPTLLQKYWRYGLNKEFVQLKHGRWNLAHQVIPMTKIQYVSLQQGPILRKYGLSSISIGTMASTHEIPAIQEDEAKAIRNEIAELAKVKEVEN</sequence>
<dbReference type="PANTHER" id="PTHR34473">
    <property type="entry name" value="UPF0699 TRANSMEMBRANE PROTEIN YDBS"/>
    <property type="match status" value="1"/>
</dbReference>